<proteinExistence type="predicted"/>
<dbReference type="EMBL" id="SRPO01000095">
    <property type="protein sequence ID" value="KAG5941542.1"/>
    <property type="molecule type" value="Genomic_DNA"/>
</dbReference>
<sequence length="62" mass="6837">AFPDIAASLPPKQVTVPKIPPPNKRFLEVQGPGDLKIGEVRDLLKEYRRLAVALKNLGAFDK</sequence>
<accession>A0A9P7MF49</accession>
<evidence type="ECO:0000313" key="2">
    <source>
        <dbReference type="Proteomes" id="UP000706124"/>
    </source>
</evidence>
<organism evidence="1 2">
    <name type="scientific">Claviceps pazoutovae</name>
    <dbReference type="NCBI Taxonomy" id="1649127"/>
    <lineage>
        <taxon>Eukaryota</taxon>
        <taxon>Fungi</taxon>
        <taxon>Dikarya</taxon>
        <taxon>Ascomycota</taxon>
        <taxon>Pezizomycotina</taxon>
        <taxon>Sordariomycetes</taxon>
        <taxon>Hypocreomycetidae</taxon>
        <taxon>Hypocreales</taxon>
        <taxon>Clavicipitaceae</taxon>
        <taxon>Claviceps</taxon>
    </lineage>
</organism>
<comment type="caution">
    <text evidence="1">The sequence shown here is derived from an EMBL/GenBank/DDBJ whole genome shotgun (WGS) entry which is preliminary data.</text>
</comment>
<reference evidence="1 2" key="1">
    <citation type="journal article" date="2020" name="bioRxiv">
        <title>Whole genome comparisons of ergot fungi reveals the divergence and evolution of species within the genus Claviceps are the result of varying mechanisms driving genome evolution and host range expansion.</title>
        <authorList>
            <person name="Wyka S.A."/>
            <person name="Mondo S.J."/>
            <person name="Liu M."/>
            <person name="Dettman J."/>
            <person name="Nalam V."/>
            <person name="Broders K.D."/>
        </authorList>
    </citation>
    <scope>NUCLEOTIDE SEQUENCE [LARGE SCALE GENOMIC DNA]</scope>
    <source>
        <strain evidence="1 2">CCC 1485</strain>
    </source>
</reference>
<name>A0A9P7MF49_9HYPO</name>
<keyword evidence="2" id="KW-1185">Reference proteome</keyword>
<dbReference type="Proteomes" id="UP000706124">
    <property type="component" value="Unassembled WGS sequence"/>
</dbReference>
<dbReference type="AlphaFoldDB" id="A0A9P7MF49"/>
<feature type="non-terminal residue" evidence="1">
    <location>
        <position position="1"/>
    </location>
</feature>
<evidence type="ECO:0000313" key="1">
    <source>
        <dbReference type="EMBL" id="KAG5941542.1"/>
    </source>
</evidence>
<gene>
    <name evidence="1" type="ORF">E4U60_007877</name>
</gene>
<dbReference type="OrthoDB" id="10264848at2759"/>
<protein>
    <submittedName>
        <fullName evidence="1">Uncharacterized protein</fullName>
    </submittedName>
</protein>